<accession>A0A0L6W3J0</accession>
<dbReference type="EMBL" id="LGTE01000006">
    <property type="protein sequence ID" value="KNZ70105.1"/>
    <property type="molecule type" value="Genomic_DNA"/>
</dbReference>
<evidence type="ECO:0000259" key="1">
    <source>
        <dbReference type="Pfam" id="PF26154"/>
    </source>
</evidence>
<evidence type="ECO:0000313" key="2">
    <source>
        <dbReference type="EMBL" id="KNZ70105.1"/>
    </source>
</evidence>
<organism evidence="2 3">
    <name type="scientific">Thermincola ferriacetica</name>
    <dbReference type="NCBI Taxonomy" id="281456"/>
    <lineage>
        <taxon>Bacteria</taxon>
        <taxon>Bacillati</taxon>
        <taxon>Bacillota</taxon>
        <taxon>Clostridia</taxon>
        <taxon>Eubacteriales</taxon>
        <taxon>Thermincolaceae</taxon>
        <taxon>Thermincola</taxon>
    </lineage>
</organism>
<proteinExistence type="predicted"/>
<evidence type="ECO:0000313" key="3">
    <source>
        <dbReference type="Proteomes" id="UP000037175"/>
    </source>
</evidence>
<sequence>MKLYIDGKEIRWSGQDIDSLWQAVNRELQPKQRVVVEVKCDGLEVNNEALEDCLKNGVGQIEIFSNTPAELIFDGLAYAIEYLPKLSQGLGKVVQFIQEGEEGEAVRLFLQALEGIEWLNSLLTAIETFGIRKEIPDTVKQKIPGAIHDFKSKMQTLLAAWENFDYLLVADILEYEVIPLLEELKSIVDMVELCQ</sequence>
<dbReference type="RefSeq" id="WP_052217320.1">
    <property type="nucleotide sequence ID" value="NZ_LGTE01000006.1"/>
</dbReference>
<name>A0A0L6W3J0_9FIRM</name>
<keyword evidence="3" id="KW-1185">Reference proteome</keyword>
<comment type="caution">
    <text evidence="2">The sequence shown here is derived from an EMBL/GenBank/DDBJ whole genome shotgun (WGS) entry which is preliminary data.</text>
</comment>
<protein>
    <recommendedName>
        <fullName evidence="1">DUF8042 domain-containing protein</fullName>
    </recommendedName>
</protein>
<feature type="domain" description="DUF8042" evidence="1">
    <location>
        <begin position="79"/>
        <end position="189"/>
    </location>
</feature>
<gene>
    <name evidence="2" type="ORF">Tfer_1246</name>
</gene>
<dbReference type="Proteomes" id="UP000037175">
    <property type="component" value="Unassembled WGS sequence"/>
</dbReference>
<dbReference type="Pfam" id="PF26154">
    <property type="entry name" value="DUF8042"/>
    <property type="match status" value="1"/>
</dbReference>
<dbReference type="AlphaFoldDB" id="A0A0L6W3J0"/>
<reference evidence="3" key="1">
    <citation type="submission" date="2015-07" db="EMBL/GenBank/DDBJ databases">
        <title>Complete Genome of Thermincola ferriacetica strain Z-0001T.</title>
        <authorList>
            <person name="Lusk B."/>
            <person name="Badalamenti J.P."/>
            <person name="Parameswaran P."/>
            <person name="Bond D.R."/>
            <person name="Torres C.I."/>
        </authorList>
    </citation>
    <scope>NUCLEOTIDE SEQUENCE [LARGE SCALE GENOMIC DNA]</scope>
    <source>
        <strain evidence="3">Z-0001</strain>
    </source>
</reference>
<dbReference type="InterPro" id="IPR058355">
    <property type="entry name" value="DUF8042"/>
</dbReference>